<dbReference type="EMBL" id="BNAJ01000001">
    <property type="protein sequence ID" value="GHF32355.1"/>
    <property type="molecule type" value="Genomic_DNA"/>
</dbReference>
<dbReference type="EMBL" id="JACHFK010000001">
    <property type="protein sequence ID" value="MBB5374974.1"/>
    <property type="molecule type" value="Genomic_DNA"/>
</dbReference>
<reference evidence="1" key="1">
    <citation type="journal article" date="2014" name="Int. J. Syst. Evol. Microbiol.">
        <title>Complete genome of a new Firmicutes species belonging to the dominant human colonic microbiota ('Ruminococcus bicirculans') reveals two chromosomes and a selective capacity to utilize plant glucans.</title>
        <authorList>
            <consortium name="NISC Comparative Sequencing Program"/>
            <person name="Wegmann U."/>
            <person name="Louis P."/>
            <person name="Goesmann A."/>
            <person name="Henrissat B."/>
            <person name="Duncan S.H."/>
            <person name="Flint H.J."/>
        </authorList>
    </citation>
    <scope>NUCLEOTIDE SEQUENCE</scope>
    <source>
        <strain evidence="1">CGMCC 1.18437</strain>
    </source>
</reference>
<reference evidence="4" key="2">
    <citation type="journal article" date="2019" name="Int. J. Syst. Evol. Microbiol.">
        <title>The Global Catalogue of Microorganisms (GCM) 10K type strain sequencing project: providing services to taxonomists for standard genome sequencing and annotation.</title>
        <authorList>
            <consortium name="The Broad Institute Genomics Platform"/>
            <consortium name="The Broad Institute Genome Sequencing Center for Infectious Disease"/>
            <person name="Wu L."/>
            <person name="Ma J."/>
        </authorList>
    </citation>
    <scope>NUCLEOTIDE SEQUENCE [LARGE SCALE GENOMIC DNA]</scope>
    <source>
        <strain evidence="4">CGMCC 1.18437</strain>
    </source>
</reference>
<gene>
    <name evidence="1" type="ORF">GCM10017781_06250</name>
    <name evidence="2" type="ORF">HNQ07_000418</name>
</gene>
<evidence type="ECO:0000313" key="1">
    <source>
        <dbReference type="EMBL" id="GHF32355.1"/>
    </source>
</evidence>
<dbReference type="Proteomes" id="UP000619376">
    <property type="component" value="Unassembled WGS sequence"/>
</dbReference>
<evidence type="ECO:0000313" key="3">
    <source>
        <dbReference type="Proteomes" id="UP000539473"/>
    </source>
</evidence>
<sequence>MTTATLPAPWAVCEDCGKAAGLPISHVPGVPGAFMCVACYTWHRNVNAATAQLEAMTGPVVGAWAAQWTRAGLSDEDLQSITDSLTGADMAEDFGDAYRARALRYLRRSHRVPATMPEDVPPARETVDPAALPLLAQCRPADPAHGIRARYFIGANGQAYTIHATPDTLTLPQPDGMRLLIFTGWRGVTRFHDRVSGAPGYRVPAHLWADVEAALSGEDEGRPA</sequence>
<comment type="caution">
    <text evidence="2">The sequence shown here is derived from an EMBL/GenBank/DDBJ whole genome shotgun (WGS) entry which is preliminary data.</text>
</comment>
<organism evidence="2 3">
    <name type="scientific">Deinococcus metalli</name>
    <dbReference type="NCBI Taxonomy" id="1141878"/>
    <lineage>
        <taxon>Bacteria</taxon>
        <taxon>Thermotogati</taxon>
        <taxon>Deinococcota</taxon>
        <taxon>Deinococci</taxon>
        <taxon>Deinococcales</taxon>
        <taxon>Deinococcaceae</taxon>
        <taxon>Deinococcus</taxon>
    </lineage>
</organism>
<dbReference type="Proteomes" id="UP000539473">
    <property type="component" value="Unassembled WGS sequence"/>
</dbReference>
<dbReference type="RefSeq" id="WP_184109226.1">
    <property type="nucleotide sequence ID" value="NZ_BNAJ01000001.1"/>
</dbReference>
<reference evidence="2 3" key="3">
    <citation type="submission" date="2020-08" db="EMBL/GenBank/DDBJ databases">
        <title>Genomic Encyclopedia of Type Strains, Phase IV (KMG-IV): sequencing the most valuable type-strain genomes for metagenomic binning, comparative biology and taxonomic classification.</title>
        <authorList>
            <person name="Goeker M."/>
        </authorList>
    </citation>
    <scope>NUCLEOTIDE SEQUENCE [LARGE SCALE GENOMIC DNA]</scope>
    <source>
        <strain evidence="2 3">DSM 27521</strain>
    </source>
</reference>
<evidence type="ECO:0000313" key="2">
    <source>
        <dbReference type="EMBL" id="MBB5374974.1"/>
    </source>
</evidence>
<protein>
    <submittedName>
        <fullName evidence="2">Uncharacterized protein</fullName>
    </submittedName>
</protein>
<keyword evidence="4" id="KW-1185">Reference proteome</keyword>
<accession>A0A7W8NLR3</accession>
<proteinExistence type="predicted"/>
<name>A0A7W8NLR3_9DEIO</name>
<evidence type="ECO:0000313" key="4">
    <source>
        <dbReference type="Proteomes" id="UP000619376"/>
    </source>
</evidence>
<dbReference type="AlphaFoldDB" id="A0A7W8NLR3"/>
<reference evidence="1" key="4">
    <citation type="submission" date="2024-05" db="EMBL/GenBank/DDBJ databases">
        <authorList>
            <person name="Sun Q."/>
            <person name="Zhou Y."/>
        </authorList>
    </citation>
    <scope>NUCLEOTIDE SEQUENCE</scope>
    <source>
        <strain evidence="1">CGMCC 1.18437</strain>
    </source>
</reference>